<dbReference type="AlphaFoldDB" id="A0A1M7I6D2"/>
<evidence type="ECO:0000313" key="1">
    <source>
        <dbReference type="EMBL" id="SHM35987.1"/>
    </source>
</evidence>
<name>A0A1M7I6D2_9FIRM</name>
<keyword evidence="2" id="KW-1185">Reference proteome</keyword>
<dbReference type="Proteomes" id="UP000184038">
    <property type="component" value="Unassembled WGS sequence"/>
</dbReference>
<organism evidence="1 2">
    <name type="scientific">Anaerosporobacter mobilis DSM 15930</name>
    <dbReference type="NCBI Taxonomy" id="1120996"/>
    <lineage>
        <taxon>Bacteria</taxon>
        <taxon>Bacillati</taxon>
        <taxon>Bacillota</taxon>
        <taxon>Clostridia</taxon>
        <taxon>Lachnospirales</taxon>
        <taxon>Lachnospiraceae</taxon>
        <taxon>Anaerosporobacter</taxon>
    </lineage>
</organism>
<dbReference type="EMBL" id="FRCP01000009">
    <property type="protein sequence ID" value="SHM35987.1"/>
    <property type="molecule type" value="Genomic_DNA"/>
</dbReference>
<sequence>MLKVGNVVIVRSDLQDEIKYGYIMFHHGMRKFLGKKVTIGNIPYSNRPEVM</sequence>
<reference evidence="1 2" key="1">
    <citation type="submission" date="2016-11" db="EMBL/GenBank/DDBJ databases">
        <authorList>
            <person name="Jaros S."/>
            <person name="Januszkiewicz K."/>
            <person name="Wedrychowicz H."/>
        </authorList>
    </citation>
    <scope>NUCLEOTIDE SEQUENCE [LARGE SCALE GENOMIC DNA]</scope>
    <source>
        <strain evidence="1 2">DSM 15930</strain>
    </source>
</reference>
<protein>
    <submittedName>
        <fullName evidence="1">Uncharacterized protein</fullName>
    </submittedName>
</protein>
<gene>
    <name evidence="1" type="ORF">SAMN02746066_01670</name>
</gene>
<proteinExistence type="predicted"/>
<evidence type="ECO:0000313" key="2">
    <source>
        <dbReference type="Proteomes" id="UP000184038"/>
    </source>
</evidence>
<dbReference type="STRING" id="1120996.SAMN02746066_01670"/>
<dbReference type="RefSeq" id="WP_170865464.1">
    <property type="nucleotide sequence ID" value="NZ_FRCP01000009.1"/>
</dbReference>
<accession>A0A1M7I6D2</accession>